<dbReference type="AlphaFoldDB" id="A0A7K1YD39"/>
<reference evidence="2 3" key="1">
    <citation type="submission" date="2019-11" db="EMBL/GenBank/DDBJ databases">
        <title>Pedobacter sp. HMF7647 Genome sequencing and assembly.</title>
        <authorList>
            <person name="Kang H."/>
            <person name="Kim H."/>
            <person name="Joh K."/>
        </authorList>
    </citation>
    <scope>NUCLEOTIDE SEQUENCE [LARGE SCALE GENOMIC DNA]</scope>
    <source>
        <strain evidence="2 3">HMF7647</strain>
    </source>
</reference>
<organism evidence="2 3">
    <name type="scientific">Hufsiella arboris</name>
    <dbReference type="NCBI Taxonomy" id="2695275"/>
    <lineage>
        <taxon>Bacteria</taxon>
        <taxon>Pseudomonadati</taxon>
        <taxon>Bacteroidota</taxon>
        <taxon>Sphingobacteriia</taxon>
        <taxon>Sphingobacteriales</taxon>
        <taxon>Sphingobacteriaceae</taxon>
        <taxon>Hufsiella</taxon>
    </lineage>
</organism>
<sequence length="98" mass="11782">MEITITWTKIIVVTLTYFSGRYLYYSFLKWYSGSYAPFDPTEFYETSSYSEGWKMGHLHGSHKLRIKCEKYRRQIAELKEKHRISDIKVKSLEDKLLD</sequence>
<accession>A0A7K1YD39</accession>
<name>A0A7K1YD39_9SPHI</name>
<keyword evidence="3" id="KW-1185">Reference proteome</keyword>
<dbReference type="Proteomes" id="UP000466586">
    <property type="component" value="Unassembled WGS sequence"/>
</dbReference>
<proteinExistence type="predicted"/>
<dbReference type="EMBL" id="WVHT01000006">
    <property type="protein sequence ID" value="MXV52019.1"/>
    <property type="molecule type" value="Genomic_DNA"/>
</dbReference>
<dbReference type="RefSeq" id="WP_160845203.1">
    <property type="nucleotide sequence ID" value="NZ_WVHT01000006.1"/>
</dbReference>
<evidence type="ECO:0000256" key="1">
    <source>
        <dbReference type="SAM" id="Coils"/>
    </source>
</evidence>
<evidence type="ECO:0000313" key="3">
    <source>
        <dbReference type="Proteomes" id="UP000466586"/>
    </source>
</evidence>
<gene>
    <name evidence="2" type="ORF">GS399_13640</name>
</gene>
<protein>
    <submittedName>
        <fullName evidence="2">Uncharacterized protein</fullName>
    </submittedName>
</protein>
<keyword evidence="1" id="KW-0175">Coiled coil</keyword>
<comment type="caution">
    <text evidence="2">The sequence shown here is derived from an EMBL/GenBank/DDBJ whole genome shotgun (WGS) entry which is preliminary data.</text>
</comment>
<feature type="coiled-coil region" evidence="1">
    <location>
        <begin position="61"/>
        <end position="95"/>
    </location>
</feature>
<evidence type="ECO:0000313" key="2">
    <source>
        <dbReference type="EMBL" id="MXV52019.1"/>
    </source>
</evidence>